<protein>
    <submittedName>
        <fullName evidence="3">DnaJ-like protein</fullName>
    </submittedName>
</protein>
<name>A0A6G6ABR6_9VIRU</name>
<dbReference type="PROSITE" id="PS50076">
    <property type="entry name" value="DNAJ_2"/>
    <property type="match status" value="1"/>
</dbReference>
<dbReference type="SMART" id="SM00271">
    <property type="entry name" value="DnaJ"/>
    <property type="match status" value="1"/>
</dbReference>
<dbReference type="PRINTS" id="PR00625">
    <property type="entry name" value="JDOMAIN"/>
</dbReference>
<dbReference type="InterPro" id="IPR036869">
    <property type="entry name" value="J_dom_sf"/>
</dbReference>
<dbReference type="GO" id="GO:0036503">
    <property type="term" value="P:ERAD pathway"/>
    <property type="evidence" value="ECO:0007669"/>
    <property type="project" value="TreeGrafter"/>
</dbReference>
<feature type="domain" description="J" evidence="2">
    <location>
        <begin position="7"/>
        <end position="70"/>
    </location>
</feature>
<evidence type="ECO:0000259" key="2">
    <source>
        <dbReference type="PROSITE" id="PS50076"/>
    </source>
</evidence>
<dbReference type="InterPro" id="IPR001623">
    <property type="entry name" value="DnaJ_domain"/>
</dbReference>
<dbReference type="GO" id="GO:0051087">
    <property type="term" value="F:protein-folding chaperone binding"/>
    <property type="evidence" value="ECO:0007669"/>
    <property type="project" value="TreeGrafter"/>
</dbReference>
<dbReference type="PANTHER" id="PTHR44360:SF1">
    <property type="entry name" value="DNAJ HOMOLOG SUBFAMILY B MEMBER 9"/>
    <property type="match status" value="1"/>
</dbReference>
<dbReference type="Pfam" id="PF00226">
    <property type="entry name" value="DnaJ"/>
    <property type="match status" value="1"/>
</dbReference>
<organism evidence="3">
    <name type="scientific">Borely moumouvirus</name>
    <dbReference type="NCBI Taxonomy" id="2712067"/>
    <lineage>
        <taxon>Viruses</taxon>
        <taxon>Varidnaviria</taxon>
        <taxon>Bamfordvirae</taxon>
        <taxon>Nucleocytoviricota</taxon>
        <taxon>Megaviricetes</taxon>
        <taxon>Imitervirales</taxon>
        <taxon>Mimiviridae</taxon>
        <taxon>Megamimivirinae</taxon>
        <taxon>Moumouvirus</taxon>
    </lineage>
</organism>
<keyword evidence="1" id="KW-0143">Chaperone</keyword>
<evidence type="ECO:0000256" key="1">
    <source>
        <dbReference type="ARBA" id="ARBA00023186"/>
    </source>
</evidence>
<proteinExistence type="predicted"/>
<reference evidence="3" key="1">
    <citation type="submission" date="2019-07" db="EMBL/GenBank/DDBJ databases">
        <title>The discovery of a new lineage B mimivirus raises questions about particles surface fibrils.</title>
        <authorList>
            <person name="Silva L.K.S."/>
            <person name="Rodrigues R.A.L."/>
            <person name="Andrade A.C.S.P."/>
            <person name="Hikida H."/>
            <person name="Andreani J."/>
            <person name="Levasseur A."/>
            <person name="La Scola B."/>
            <person name="Abrahao J.S."/>
        </authorList>
    </citation>
    <scope>NUCLEOTIDE SEQUENCE</scope>
    <source>
        <strain evidence="3">B60</strain>
    </source>
</reference>
<dbReference type="Gene3D" id="1.10.287.110">
    <property type="entry name" value="DnaJ domain"/>
    <property type="match status" value="1"/>
</dbReference>
<dbReference type="InterPro" id="IPR051948">
    <property type="entry name" value="Hsp70_co-chaperone_J-domain"/>
</dbReference>
<dbReference type="SUPFAM" id="SSF46565">
    <property type="entry name" value="Chaperone J-domain"/>
    <property type="match status" value="1"/>
</dbReference>
<dbReference type="EMBL" id="MN175499">
    <property type="protein sequence ID" value="QID06007.1"/>
    <property type="molecule type" value="Genomic_DNA"/>
</dbReference>
<dbReference type="CDD" id="cd06257">
    <property type="entry name" value="DnaJ"/>
    <property type="match status" value="1"/>
</dbReference>
<dbReference type="PANTHER" id="PTHR44360">
    <property type="entry name" value="DNAJ HOMOLOG SUBFAMILY B MEMBER 9"/>
    <property type="match status" value="1"/>
</dbReference>
<sequence length="167" mass="20100">MIILMDNYYQILGVNQNSSKQEIKNIYKKLVLKYHPDKNKNDTSSYFLKIKEAFEVLSNDDKRKEYDLFIKKEETTFFNLNYYYETIIEICDQYELDEYEKKEIFTVLNLDDYKNDIINYGSNVANEKLMDKLLIFIPKFTVNKLKKQYSFLQPLFNLFVTSGGEKY</sequence>
<accession>A0A6G6ABR6</accession>
<dbReference type="GO" id="GO:0051787">
    <property type="term" value="F:misfolded protein binding"/>
    <property type="evidence" value="ECO:0007669"/>
    <property type="project" value="TreeGrafter"/>
</dbReference>
<evidence type="ECO:0000313" key="3">
    <source>
        <dbReference type="EMBL" id="QID06007.1"/>
    </source>
</evidence>